<dbReference type="PANTHER" id="PTHR21668">
    <property type="entry name" value="EIF-1A"/>
    <property type="match status" value="1"/>
</dbReference>
<keyword evidence="2 7" id="KW-0396">Initiation factor</keyword>
<evidence type="ECO:0000256" key="8">
    <source>
        <dbReference type="RuleBase" id="RU004364"/>
    </source>
</evidence>
<keyword evidence="3 7" id="KW-0648">Protein biosynthesis</keyword>
<evidence type="ECO:0000256" key="10">
    <source>
        <dbReference type="SAM" id="MobiDB-lite"/>
    </source>
</evidence>
<comment type="caution">
    <text evidence="12">The sequence shown here is derived from an EMBL/GenBank/DDBJ whole genome shotgun (WGS) entry which is preliminary data.</text>
</comment>
<evidence type="ECO:0000259" key="11">
    <source>
        <dbReference type="PROSITE" id="PS50832"/>
    </source>
</evidence>
<evidence type="ECO:0000256" key="5">
    <source>
        <dbReference type="ARBA" id="ARBA00045454"/>
    </source>
</evidence>
<evidence type="ECO:0000313" key="13">
    <source>
        <dbReference type="Proteomes" id="UP000659654"/>
    </source>
</evidence>
<accession>A0A7I8WS41</accession>
<dbReference type="Proteomes" id="UP000659654">
    <property type="component" value="Unassembled WGS sequence"/>
</dbReference>
<dbReference type="SUPFAM" id="SSF50249">
    <property type="entry name" value="Nucleic acid-binding proteins"/>
    <property type="match status" value="1"/>
</dbReference>
<feature type="compositionally biased region" description="Basic residues" evidence="10">
    <location>
        <begin position="1"/>
        <end position="15"/>
    </location>
</feature>
<dbReference type="OrthoDB" id="274995at2759"/>
<dbReference type="EMBL" id="CAJFCV020000004">
    <property type="protein sequence ID" value="CAG9115072.1"/>
    <property type="molecule type" value="Genomic_DNA"/>
</dbReference>
<evidence type="ECO:0000256" key="7">
    <source>
        <dbReference type="PROSITE-ProRule" id="PRU00181"/>
    </source>
</evidence>
<sequence>MPKNKGKGGKNRRRGKNENDVMKRELIRRDGDDQAYAQVTKMLGNGRLTAQCFDGKERLCHIRGKLRKKVWINTGDIILVGLRGYQESKADVILKYTTDEARILKNEGQLPESARLNEGEEQNEADVEFVDFGDDDEEDDEGVRAQDRVYDITSSESDSDEEEESDDEAPALAEPAPSKNKAPAKPKWAESSESDDSDDEDDEDPELMAERGQFKKPGGRDRYGKATKGKKGNLKQVMPKSEWAKWKATFASNYKAIIVSACAAYALVALASSMSRAHTVTSTHRPQIIRDLSNRNEISEDTKRIDKTTAIGDENGSYKDSRVVESSDNLTPSRSPEAINVEDLKPSTPDVEFSISTTPYNHGIDVLSEKEGQETASSDSTTDKDSTTTAATENEKLFDDFKGETKPSSTVSSEGLKGKSGSKTTVAETTKDSESSTLSTLFSDGLITEKSTTEKEDSTDGQGEDKLATTGNSDVIGSSSKSSVDSESSKSSSKTTLSPIPEAEEEEITKKEEKEGENGFIGNAEQTTASTSKASESTAKGGRYIATKSTSEASTSQDDIKFSTRTGSTSEKISDDVTETTTVQTLESSTSTNAESPAVSEKTVSEETTTSIDQNLEVIVIDDIKKKIEKNETPSPVIDNKNTGKLITELGGGNNRAIEEVPKTSGNSENIGIADSVDISGTEVNGTKNNDDINFGLQKGEEKRDGPATDF</sequence>
<feature type="compositionally biased region" description="Low complexity" evidence="10">
    <location>
        <begin position="170"/>
        <end position="186"/>
    </location>
</feature>
<dbReference type="CDD" id="cd05793">
    <property type="entry name" value="S1_IF1A"/>
    <property type="match status" value="1"/>
</dbReference>
<protein>
    <recommendedName>
        <fullName evidence="4">Eukaryotic translation initiation factor 4C</fullName>
    </recommendedName>
</protein>
<dbReference type="GO" id="GO:0003743">
    <property type="term" value="F:translation initiation factor activity"/>
    <property type="evidence" value="ECO:0007669"/>
    <property type="project" value="UniProtKB-UniRule"/>
</dbReference>
<comment type="function">
    <text evidence="5 9">Component of the 43S pre-initiation complex (43S PIC), which binds to the mRNA cap-proximal region, scans mRNA 5'-untranslated region, and locates the initiation codon. This protein enhances formation of the cap-proximal complex. Together with EIF1, facilitates scanning, start codon recognition, promotion of the assembly of 48S complex at the initiation codon (43S PIC becomes 48S PIC after the start codon is reached), and dissociation of aberrant complexes. After start codon location, together with EIF5B orients the initiator methionine-tRNA in a conformation that allows 60S ribosomal subunit joining to form the 80S initiation complex. Is released after 80S initiation complex formation, just after GTP hydrolysis by EIF5B, and before release of EIF5B. Its globular part is located in the A site of the 40S ribosomal subunit. Its interaction with EIF5 during scanning contribute to the maintenance of EIF1 within the open 43S PIC. In contrast to yeast orthologs, does not bind EIF1.</text>
</comment>
<dbReference type="InterPro" id="IPR012340">
    <property type="entry name" value="NA-bd_OB-fold"/>
</dbReference>
<evidence type="ECO:0000256" key="6">
    <source>
        <dbReference type="ARBA" id="ARBA00047113"/>
    </source>
</evidence>
<dbReference type="InterPro" id="IPR006196">
    <property type="entry name" value="RNA-binding_domain_S1_IF1"/>
</dbReference>
<evidence type="ECO:0000256" key="2">
    <source>
        <dbReference type="ARBA" id="ARBA00022540"/>
    </source>
</evidence>
<dbReference type="HAMAP" id="MF_00216">
    <property type="entry name" value="aIF_1A"/>
    <property type="match status" value="1"/>
</dbReference>
<feature type="region of interest" description="Disordered" evidence="10">
    <location>
        <begin position="1"/>
        <end position="25"/>
    </location>
</feature>
<feature type="compositionally biased region" description="Basic and acidic residues" evidence="10">
    <location>
        <begin position="316"/>
        <end position="325"/>
    </location>
</feature>
<comment type="similarity">
    <text evidence="1 8">Belongs to the eIF-1A family.</text>
</comment>
<feature type="compositionally biased region" description="Low complexity" evidence="10">
    <location>
        <begin position="599"/>
        <end position="610"/>
    </location>
</feature>
<evidence type="ECO:0000256" key="3">
    <source>
        <dbReference type="ARBA" id="ARBA00022917"/>
    </source>
</evidence>
<feature type="region of interest" description="Disordered" evidence="10">
    <location>
        <begin position="310"/>
        <end position="610"/>
    </location>
</feature>
<feature type="compositionally biased region" description="Low complexity" evidence="10">
    <location>
        <begin position="412"/>
        <end position="423"/>
    </location>
</feature>
<comment type="subunit">
    <text evidence="6">Component of the 43S pre-initiation complex (43S PIC), which is composed of the 40S ribosomal subunit, EIF1, eIF1A (EIF1AX), eIF3 complex, EIF5 and eIF2-GTP-initiator tRNA complex (eIF2 ternary complex). Interacts with EIF5; this interaction contributes to the maintenance of EIF1 within the open 43S PIC. Interacts through its C-terminal domain (CTD) with the CTD of EIF5B; from the location of the start codon by the 43S complex until the formation of the 80S complex.</text>
</comment>
<dbReference type="GO" id="GO:0003723">
    <property type="term" value="F:RNA binding"/>
    <property type="evidence" value="ECO:0007669"/>
    <property type="project" value="InterPro"/>
</dbReference>
<name>A0A7I8WS41_BURXY</name>
<feature type="compositionally biased region" description="Basic and acidic residues" evidence="10">
    <location>
        <begin position="699"/>
        <end position="711"/>
    </location>
</feature>
<feature type="compositionally biased region" description="Low complexity" evidence="10">
    <location>
        <begin position="478"/>
        <end position="494"/>
    </location>
</feature>
<evidence type="ECO:0000256" key="4">
    <source>
        <dbReference type="ARBA" id="ARBA00032507"/>
    </source>
</evidence>
<evidence type="ECO:0000313" key="12">
    <source>
        <dbReference type="EMBL" id="CAD5225788.1"/>
    </source>
</evidence>
<dbReference type="NCBIfam" id="TIGR00523">
    <property type="entry name" value="eIF-1A"/>
    <property type="match status" value="1"/>
</dbReference>
<dbReference type="InterPro" id="IPR018104">
    <property type="entry name" value="TIF_eIF-1A_CS"/>
</dbReference>
<reference evidence="12" key="1">
    <citation type="submission" date="2020-09" db="EMBL/GenBank/DDBJ databases">
        <authorList>
            <person name="Kikuchi T."/>
        </authorList>
    </citation>
    <scope>NUCLEOTIDE SEQUENCE</scope>
    <source>
        <strain evidence="12">Ka4C1</strain>
    </source>
</reference>
<dbReference type="AlphaFoldDB" id="A0A7I8WS41"/>
<dbReference type="InterPro" id="IPR001253">
    <property type="entry name" value="TIF_eIF-1A"/>
</dbReference>
<feature type="compositionally biased region" description="Polar residues" evidence="10">
    <location>
        <begin position="579"/>
        <end position="595"/>
    </location>
</feature>
<feature type="compositionally biased region" description="Basic and acidic residues" evidence="10">
    <location>
        <begin position="208"/>
        <end position="224"/>
    </location>
</feature>
<feature type="compositionally biased region" description="Basic and acidic residues" evidence="10">
    <location>
        <begin position="393"/>
        <end position="405"/>
    </location>
</feature>
<feature type="compositionally biased region" description="Polar residues" evidence="10">
    <location>
        <begin position="547"/>
        <end position="571"/>
    </location>
</feature>
<feature type="compositionally biased region" description="Acidic residues" evidence="10">
    <location>
        <begin position="157"/>
        <end position="169"/>
    </location>
</feature>
<feature type="compositionally biased region" description="Low complexity" evidence="10">
    <location>
        <begin position="524"/>
        <end position="540"/>
    </location>
</feature>
<dbReference type="PROSITE" id="PS50832">
    <property type="entry name" value="S1_IF1_TYPE"/>
    <property type="match status" value="1"/>
</dbReference>
<dbReference type="Proteomes" id="UP000582659">
    <property type="component" value="Unassembled WGS sequence"/>
</dbReference>
<feature type="compositionally biased region" description="Acidic residues" evidence="10">
    <location>
        <begin position="132"/>
        <end position="141"/>
    </location>
</feature>
<feature type="domain" description="S1-like" evidence="11">
    <location>
        <begin position="22"/>
        <end position="97"/>
    </location>
</feature>
<keyword evidence="13" id="KW-1185">Reference proteome</keyword>
<proteinExistence type="inferred from homology"/>
<feature type="region of interest" description="Disordered" evidence="10">
    <location>
        <begin position="680"/>
        <end position="711"/>
    </location>
</feature>
<gene>
    <name evidence="12" type="ORF">BXYJ_LOCUS8720</name>
</gene>
<dbReference type="PROSITE" id="PS01262">
    <property type="entry name" value="IF1A"/>
    <property type="match status" value="1"/>
</dbReference>
<feature type="compositionally biased region" description="Basic and acidic residues" evidence="10">
    <location>
        <begin position="451"/>
        <end position="467"/>
    </location>
</feature>
<dbReference type="SMART" id="SM00652">
    <property type="entry name" value="eIF1a"/>
    <property type="match status" value="1"/>
</dbReference>
<feature type="compositionally biased region" description="Acidic residues" evidence="10">
    <location>
        <begin position="192"/>
        <end position="207"/>
    </location>
</feature>
<organism evidence="12 13">
    <name type="scientific">Bursaphelenchus xylophilus</name>
    <name type="common">Pinewood nematode worm</name>
    <name type="synonym">Aphelenchoides xylophilus</name>
    <dbReference type="NCBI Taxonomy" id="6326"/>
    <lineage>
        <taxon>Eukaryota</taxon>
        <taxon>Metazoa</taxon>
        <taxon>Ecdysozoa</taxon>
        <taxon>Nematoda</taxon>
        <taxon>Chromadorea</taxon>
        <taxon>Rhabditida</taxon>
        <taxon>Tylenchina</taxon>
        <taxon>Tylenchomorpha</taxon>
        <taxon>Aphelenchoidea</taxon>
        <taxon>Aphelenchoididae</taxon>
        <taxon>Bursaphelenchus</taxon>
    </lineage>
</organism>
<evidence type="ECO:0000256" key="1">
    <source>
        <dbReference type="ARBA" id="ARBA00007392"/>
    </source>
</evidence>
<evidence type="ECO:0000256" key="9">
    <source>
        <dbReference type="RuleBase" id="RU004365"/>
    </source>
</evidence>
<dbReference type="EMBL" id="CAJFDI010000004">
    <property type="protein sequence ID" value="CAD5225788.1"/>
    <property type="molecule type" value="Genomic_DNA"/>
</dbReference>
<dbReference type="Gene3D" id="2.40.50.140">
    <property type="entry name" value="Nucleic acid-binding proteins"/>
    <property type="match status" value="1"/>
</dbReference>
<feature type="compositionally biased region" description="Basic and acidic residues" evidence="10">
    <location>
        <begin position="16"/>
        <end position="25"/>
    </location>
</feature>
<feature type="compositionally biased region" description="Basic and acidic residues" evidence="10">
    <location>
        <begin position="508"/>
        <end position="517"/>
    </location>
</feature>
<feature type="region of interest" description="Disordered" evidence="10">
    <location>
        <begin position="132"/>
        <end position="236"/>
    </location>
</feature>
<dbReference type="SMR" id="A0A7I8WS41"/>
<dbReference type="Pfam" id="PF01176">
    <property type="entry name" value="eIF-1a"/>
    <property type="match status" value="1"/>
</dbReference>